<proteinExistence type="predicted"/>
<gene>
    <name evidence="5" type="ORF">ACFFGT_01930</name>
</gene>
<evidence type="ECO:0000259" key="3">
    <source>
        <dbReference type="Pfam" id="PF18676"/>
    </source>
</evidence>
<evidence type="ECO:0000313" key="5">
    <source>
        <dbReference type="EMBL" id="MFC0512931.1"/>
    </source>
</evidence>
<evidence type="ECO:0000256" key="1">
    <source>
        <dbReference type="ARBA" id="ARBA00022737"/>
    </source>
</evidence>
<dbReference type="InterPro" id="IPR041286">
    <property type="entry name" value="MBG_2"/>
</dbReference>
<dbReference type="PANTHER" id="PTHR13833:SF71">
    <property type="entry name" value="NHL DOMAIN-CONTAINING PROTEIN"/>
    <property type="match status" value="1"/>
</dbReference>
<dbReference type="InterPro" id="IPR001258">
    <property type="entry name" value="NHL_repeat"/>
</dbReference>
<dbReference type="Proteomes" id="UP001589828">
    <property type="component" value="Unassembled WGS sequence"/>
</dbReference>
<evidence type="ECO:0000259" key="4">
    <source>
        <dbReference type="Pfam" id="PF25021"/>
    </source>
</evidence>
<dbReference type="PROSITE" id="PS51125">
    <property type="entry name" value="NHL"/>
    <property type="match status" value="3"/>
</dbReference>
<dbReference type="InterPro" id="IPR056822">
    <property type="entry name" value="TEN_NHL"/>
</dbReference>
<dbReference type="Gene3D" id="3.30.160.710">
    <property type="match status" value="1"/>
</dbReference>
<dbReference type="Pfam" id="PF05345">
    <property type="entry name" value="He_PIG"/>
    <property type="match status" value="2"/>
</dbReference>
<dbReference type="Pfam" id="PF13585">
    <property type="entry name" value="CHU_C"/>
    <property type="match status" value="1"/>
</dbReference>
<dbReference type="Pfam" id="PF25021">
    <property type="entry name" value="TEN_NHL"/>
    <property type="match status" value="1"/>
</dbReference>
<sequence length="1634" mass="169488">MKLHRFGNTAKYPLVLIAVFLVAVAAKAYLPGKLSLPGTSELTDFLSFHHKSTITTRITPATSGNTGQAAKPDITYQSPQVYTAGVDIAVLAPANAGGPVPADTYGMVTKLSGSGQAGSFNGDANTSAFNSPEGLAADEQGNVYVADFNNNIIRKVKPDGSTITLAGDGTAGNTNGNAAQARFNGPAWITLDAAGNVYVADTKNFQIRKIDAQGQVSVLAGDGTQGYKNGLGTEAQFDNLGGLLADAAGNIFVCDIGNNRIRKITPSGMVSTVLGNGNPYSTEGKGELAAIGSPTGITMDQQGNFYVADGSRIIRKVSPTFDETTFAGNTNYGNYDGVGTNASFGGITSIVCDITGTIYVTDQYNTLVRKVTPEAKASTLAGSSYNHYSNGVGKLAAFEYPFGIATDRKGNLYVSETKGNRIRKLSITGYGIDRDLPPGLSFDPATGIISGKPALEWPATDYTITAYNLTGSSSAKINIAVKANAQPAIAPPNISYQGPQKYTVAKTIDNLLPQNSGGEIAANNYGSISSISLVADYNLFQPFGVCIDKNGNVYIGDAGTMQIYKVSPSGVRTVLAGRYGGFDSIDGTGTDAVFYHPFGLAIDGAGNIYVADWGADRIRKITPEGKVTTIAGGHGNGFLDGPTSVAQFNSIYNVAVDAAGNLYVADAGNNAIRKISPDGMVTTLAGGGEPGLVDGKGAAARFNAPSGLVTDKQGNVYVADEENQVIRKITPDGTVTTLAGTGDYGMQDGLVKSATFFFPRDITIDGDGNLFITDEGNNAIRKISTNGTVSTVTGIGPDQSGITNELDGVGKAGTISQPLGIASDENGTLYVPSNDGKTLRRIQTKQYIIDKPLPPGLSFDNATGTISGTPTQKWPATVYTITGYNVSGSSSATVRIEVDGLSSPLKPPVITYPTPLTYTVGTVIPVLEPTNTGGAVPAIAYGLTTTLLKTGLNHPTSLYADDNGGVYIADRDNNVIKYVTPAGTVITFAGSGAAGTANGPGSTASFHGPSAVCLGADGFLYVADTYNNMIRKISPTGLVSTFAGTGGQGNHNGSISSATFNQPVGICTDASGNFYVAEFSGYIRKITPEGQVSNFAGNGTSGFNDGQGTSAIFNQPANITTDAAGNILVADYKLIRSITPSGYVTTIAGQGGSFAYIAGVATGHDGTVYFSDAGGFIYYIDKTGAVVTLAGNPSAIESDGIGTSASFNFPLGISMGKGGQLFVVDFGANSIRQISTTGYHIDKPLPPGLSFDPQTGKITGTPTAPSDLTDYTVTAYNTDGNSSFTFQIKVIPAALKPQAITFGPIPDKITTDADFDPGATSDNGSIPITYSSDNPAVAVIVNNKVVIKGAGSAHITANQPGNGIYSPAQPVTQNLTVNAAPLQPQTITFSPISDKTYGDPAFSPGAFSSNNSIPVTYSSNNSAVAIIVNGQIVIKGTGPVTITASQAGNNAYLPANPVTQAFLVKPALLTITAQNKTRPAHVANPVLTVTYSGFVYGEDDAVLTTQPVISTAADLSSDPGDYAITVSGVEAANYTPFYVDGTLTVQVTMTIPNTFTPNGDGKNDTWKIPSLQYYPGCTVDIYNRYGQHVFQSHGYTTEWNGTYNQSALPTGTYYYLIDLKNKSAVLSGYIVLLR</sequence>
<keyword evidence="1" id="KW-0677">Repeat</keyword>
<comment type="caution">
    <text evidence="5">The sequence shown here is derived from an EMBL/GenBank/DDBJ whole genome shotgun (WGS) entry which is preliminary data.</text>
</comment>
<evidence type="ECO:0000313" key="6">
    <source>
        <dbReference type="Proteomes" id="UP001589828"/>
    </source>
</evidence>
<dbReference type="PANTHER" id="PTHR13833">
    <property type="match status" value="1"/>
</dbReference>
<dbReference type="Pfam" id="PF18676">
    <property type="entry name" value="MBG_2"/>
    <property type="match status" value="1"/>
</dbReference>
<protein>
    <submittedName>
        <fullName evidence="5">Gliding motility-associated C-terminal domain-containing protein</fullName>
    </submittedName>
</protein>
<name>A0ABV6KZV6_9SPHI</name>
<keyword evidence="6" id="KW-1185">Reference proteome</keyword>
<dbReference type="Gene3D" id="2.120.10.30">
    <property type="entry name" value="TolB, C-terminal domain"/>
    <property type="match status" value="9"/>
</dbReference>
<feature type="domain" description="Teneurin NHL" evidence="4">
    <location>
        <begin position="695"/>
        <end position="843"/>
    </location>
</feature>
<organism evidence="5 6">
    <name type="scientific">Mucilaginibacter angelicae</name>
    <dbReference type="NCBI Taxonomy" id="869718"/>
    <lineage>
        <taxon>Bacteria</taxon>
        <taxon>Pseudomonadati</taxon>
        <taxon>Bacteroidota</taxon>
        <taxon>Sphingobacteriia</taxon>
        <taxon>Sphingobacteriales</taxon>
        <taxon>Sphingobacteriaceae</taxon>
        <taxon>Mucilaginibacter</taxon>
    </lineage>
</organism>
<dbReference type="InterPro" id="IPR011042">
    <property type="entry name" value="6-blade_b-propeller_TolB-like"/>
</dbReference>
<dbReference type="SUPFAM" id="SSF101898">
    <property type="entry name" value="NHL repeat"/>
    <property type="match status" value="3"/>
</dbReference>
<feature type="repeat" description="NHL" evidence="2">
    <location>
        <begin position="594"/>
        <end position="624"/>
    </location>
</feature>
<dbReference type="EMBL" id="JBHLTS010000004">
    <property type="protein sequence ID" value="MFC0512931.1"/>
    <property type="molecule type" value="Genomic_DNA"/>
</dbReference>
<reference evidence="5 6" key="1">
    <citation type="submission" date="2024-09" db="EMBL/GenBank/DDBJ databases">
        <authorList>
            <person name="Sun Q."/>
            <person name="Mori K."/>
        </authorList>
    </citation>
    <scope>NUCLEOTIDE SEQUENCE [LARGE SCALE GENOMIC DNA]</scope>
    <source>
        <strain evidence="5 6">NCAIM B.02415</strain>
    </source>
</reference>
<feature type="repeat" description="NHL" evidence="2">
    <location>
        <begin position="129"/>
        <end position="159"/>
    </location>
</feature>
<feature type="repeat" description="NHL" evidence="2">
    <location>
        <begin position="693"/>
        <end position="732"/>
    </location>
</feature>
<evidence type="ECO:0000256" key="2">
    <source>
        <dbReference type="PROSITE-ProRule" id="PRU00504"/>
    </source>
</evidence>
<dbReference type="InterPro" id="IPR026341">
    <property type="entry name" value="T9SS_type_B"/>
</dbReference>
<dbReference type="InterPro" id="IPR015919">
    <property type="entry name" value="Cadherin-like_sf"/>
</dbReference>
<accession>A0ABV6KZV6</accession>
<dbReference type="CDD" id="cd14953">
    <property type="entry name" value="NHL_like_1"/>
    <property type="match status" value="2"/>
</dbReference>
<dbReference type="RefSeq" id="WP_377020807.1">
    <property type="nucleotide sequence ID" value="NZ_JBHLTS010000004.1"/>
</dbReference>
<feature type="domain" description="MBG" evidence="3">
    <location>
        <begin position="1469"/>
        <end position="1544"/>
    </location>
</feature>
<dbReference type="SUPFAM" id="SSF49313">
    <property type="entry name" value="Cadherin-like"/>
    <property type="match status" value="2"/>
</dbReference>
<dbReference type="Pfam" id="PF01436">
    <property type="entry name" value="NHL"/>
    <property type="match status" value="1"/>
</dbReference>
<dbReference type="SUPFAM" id="SSF63829">
    <property type="entry name" value="Calcium-dependent phosphotriesterase"/>
    <property type="match status" value="1"/>
</dbReference>
<dbReference type="NCBIfam" id="TIGR04131">
    <property type="entry name" value="Bac_Flav_CTERM"/>
    <property type="match status" value="1"/>
</dbReference>